<dbReference type="EMBL" id="BMFR01000031">
    <property type="protein sequence ID" value="GGG88352.1"/>
    <property type="molecule type" value="Genomic_DNA"/>
</dbReference>
<protein>
    <submittedName>
        <fullName evidence="1">Uncharacterized protein</fullName>
    </submittedName>
</protein>
<name>A0A917HSU4_9BACI</name>
<keyword evidence="2" id="KW-1185">Reference proteome</keyword>
<dbReference type="Proteomes" id="UP000622860">
    <property type="component" value="Unassembled WGS sequence"/>
</dbReference>
<evidence type="ECO:0000313" key="2">
    <source>
        <dbReference type="Proteomes" id="UP000622860"/>
    </source>
</evidence>
<comment type="caution">
    <text evidence="1">The sequence shown here is derived from an EMBL/GenBank/DDBJ whole genome shotgun (WGS) entry which is preliminary data.</text>
</comment>
<organism evidence="1 2">
    <name type="scientific">Virgibacillus oceani</name>
    <dbReference type="NCBI Taxonomy" id="1479511"/>
    <lineage>
        <taxon>Bacteria</taxon>
        <taxon>Bacillati</taxon>
        <taxon>Bacillota</taxon>
        <taxon>Bacilli</taxon>
        <taxon>Bacillales</taxon>
        <taxon>Bacillaceae</taxon>
        <taxon>Virgibacillus</taxon>
    </lineage>
</organism>
<evidence type="ECO:0000313" key="1">
    <source>
        <dbReference type="EMBL" id="GGG88352.1"/>
    </source>
</evidence>
<dbReference type="AlphaFoldDB" id="A0A917HSU4"/>
<accession>A0A917HSU4</accession>
<gene>
    <name evidence="1" type="ORF">GCM10011398_37930</name>
</gene>
<proteinExistence type="predicted"/>
<reference evidence="1" key="1">
    <citation type="journal article" date="2014" name="Int. J. Syst. Evol. Microbiol.">
        <title>Complete genome sequence of Corynebacterium casei LMG S-19264T (=DSM 44701T), isolated from a smear-ripened cheese.</title>
        <authorList>
            <consortium name="US DOE Joint Genome Institute (JGI-PGF)"/>
            <person name="Walter F."/>
            <person name="Albersmeier A."/>
            <person name="Kalinowski J."/>
            <person name="Ruckert C."/>
        </authorList>
    </citation>
    <scope>NUCLEOTIDE SEQUENCE</scope>
    <source>
        <strain evidence="1">CGMCC 1.12754</strain>
    </source>
</reference>
<reference evidence="1" key="2">
    <citation type="submission" date="2020-09" db="EMBL/GenBank/DDBJ databases">
        <authorList>
            <person name="Sun Q."/>
            <person name="Zhou Y."/>
        </authorList>
    </citation>
    <scope>NUCLEOTIDE SEQUENCE</scope>
    <source>
        <strain evidence="1">CGMCC 1.12754</strain>
    </source>
</reference>
<sequence>MGNQMFNCGEAVTSLHTKQVWGTNHVPHPALFNKQVNFLSLSWMMIPQPITITK</sequence>